<dbReference type="PANTHER" id="PTHR37540">
    <property type="entry name" value="TRANSCRIPTION FACTOR (ACR-2), PUTATIVE-RELATED-RELATED"/>
    <property type="match status" value="1"/>
</dbReference>
<gene>
    <name evidence="2" type="ORF">PV04_01138</name>
</gene>
<dbReference type="STRING" id="5601.A0A0D2EFC2"/>
<evidence type="ECO:0000313" key="2">
    <source>
        <dbReference type="EMBL" id="KIW72982.1"/>
    </source>
</evidence>
<keyword evidence="3" id="KW-1185">Reference proteome</keyword>
<name>A0A0D2EFC2_9EURO</name>
<evidence type="ECO:0008006" key="4">
    <source>
        <dbReference type="Google" id="ProtNLM"/>
    </source>
</evidence>
<dbReference type="PANTHER" id="PTHR37540:SF5">
    <property type="entry name" value="TRANSCRIPTION FACTOR DOMAIN-CONTAINING PROTEIN"/>
    <property type="match status" value="1"/>
</dbReference>
<organism evidence="2 3">
    <name type="scientific">Phialophora macrospora</name>
    <dbReference type="NCBI Taxonomy" id="1851006"/>
    <lineage>
        <taxon>Eukaryota</taxon>
        <taxon>Fungi</taxon>
        <taxon>Dikarya</taxon>
        <taxon>Ascomycota</taxon>
        <taxon>Pezizomycotina</taxon>
        <taxon>Eurotiomycetes</taxon>
        <taxon>Chaetothyriomycetidae</taxon>
        <taxon>Chaetothyriales</taxon>
        <taxon>Herpotrichiellaceae</taxon>
        <taxon>Phialophora</taxon>
    </lineage>
</organism>
<protein>
    <recommendedName>
        <fullName evidence="4">Transcription factor domain-containing protein</fullName>
    </recommendedName>
</protein>
<evidence type="ECO:0000256" key="1">
    <source>
        <dbReference type="SAM" id="MobiDB-lite"/>
    </source>
</evidence>
<sequence length="612" mass="67856">MACNAQAGRFMFVEYSKPAEPTKGQKKRRGGPSEVRAHITKNYHRALRDKRLESLKQGEAPTPSGGGHKLLRRQESSDGNEDDEFADPEVTNRAPPSRADGNPTISPAAPAWTKPTPSAKSTSWSSEATPQSSMNEDFAVRAATSFGLQMVLGEGRIDPFDVLPAQGMPMFVHQVLDHALVHSWPNTVPVKRSLEPTNPVKSSWLKLAMEHPVAFHAFLYATSFHILCVHQGQEINDSAALLRLSHKVETIKLVNEQLQHLSLVPKRRAGGDAAAQSGGEGKRDRAPRSTGTGPTDALIMAVTILSIHSQRDETVYAKVHAQSPLASLNHLDIYGSMINDEKHIQGIRLLVGQTGGLDEIKCYGMADTMQLCDIYFASKYTCRPDYAWRKPVGSLVMEGKHVLDPAAIDLDSELGSGFRYLRHTSAGQQLLDVLDAYSEITVALDHHVRGGPTAPELVDLMDARNCTQHRLLSQLPNPLDLSNAELCVHHAVRLATLIFSDMVIFPLPPAQGLKPKLALMLRQTLETCHLLRCWELHNQVLLWALTLGAIAASYTAQRPWYIDQLLQETSVLQIEDWFVLESICSRFLWWKPICSEPLTWVWNEMISPIDAT</sequence>
<feature type="region of interest" description="Disordered" evidence="1">
    <location>
        <begin position="14"/>
        <end position="133"/>
    </location>
</feature>
<feature type="compositionally biased region" description="Polar residues" evidence="1">
    <location>
        <begin position="115"/>
        <end position="133"/>
    </location>
</feature>
<feature type="compositionally biased region" description="Basic residues" evidence="1">
    <location>
        <begin position="38"/>
        <end position="48"/>
    </location>
</feature>
<evidence type="ECO:0000313" key="3">
    <source>
        <dbReference type="Proteomes" id="UP000054266"/>
    </source>
</evidence>
<accession>A0A0D2EFC2</accession>
<dbReference type="AlphaFoldDB" id="A0A0D2EFC2"/>
<proteinExistence type="predicted"/>
<reference evidence="2 3" key="1">
    <citation type="submission" date="2015-01" db="EMBL/GenBank/DDBJ databases">
        <title>The Genome Sequence of Capronia semiimmersa CBS27337.</title>
        <authorList>
            <consortium name="The Broad Institute Genomics Platform"/>
            <person name="Cuomo C."/>
            <person name="de Hoog S."/>
            <person name="Gorbushina A."/>
            <person name="Stielow B."/>
            <person name="Teixiera M."/>
            <person name="Abouelleil A."/>
            <person name="Chapman S.B."/>
            <person name="Priest M."/>
            <person name="Young S.K."/>
            <person name="Wortman J."/>
            <person name="Nusbaum C."/>
            <person name="Birren B."/>
        </authorList>
    </citation>
    <scope>NUCLEOTIDE SEQUENCE [LARGE SCALE GENOMIC DNA]</scope>
    <source>
        <strain evidence="2 3">CBS 27337</strain>
    </source>
</reference>
<dbReference type="EMBL" id="KN846956">
    <property type="protein sequence ID" value="KIW72982.1"/>
    <property type="molecule type" value="Genomic_DNA"/>
</dbReference>
<dbReference type="HOGENOM" id="CLU_015771_0_1_1"/>
<feature type="compositionally biased region" description="Acidic residues" evidence="1">
    <location>
        <begin position="78"/>
        <end position="87"/>
    </location>
</feature>
<feature type="region of interest" description="Disordered" evidence="1">
    <location>
        <begin position="268"/>
        <end position="294"/>
    </location>
</feature>
<dbReference type="Proteomes" id="UP000054266">
    <property type="component" value="Unassembled WGS sequence"/>
</dbReference>